<evidence type="ECO:0000313" key="9">
    <source>
        <dbReference type="EMBL" id="NJB99375.1"/>
    </source>
</evidence>
<evidence type="ECO:0000256" key="1">
    <source>
        <dbReference type="ARBA" id="ARBA00022500"/>
    </source>
</evidence>
<keyword evidence="10" id="KW-1185">Reference proteome</keyword>
<evidence type="ECO:0000313" key="10">
    <source>
        <dbReference type="Proteomes" id="UP000531251"/>
    </source>
</evidence>
<keyword evidence="4" id="KW-0175">Coiled coil</keyword>
<keyword evidence="6" id="KW-0812">Transmembrane</keyword>
<dbReference type="InterPro" id="IPR051310">
    <property type="entry name" value="MCP_chemotaxis"/>
</dbReference>
<dbReference type="InterPro" id="IPR004089">
    <property type="entry name" value="MCPsignal_dom"/>
</dbReference>
<evidence type="ECO:0000259" key="8">
    <source>
        <dbReference type="PROSITE" id="PS50885"/>
    </source>
</evidence>
<accession>A0A7X6BEH6</accession>
<evidence type="ECO:0000256" key="4">
    <source>
        <dbReference type="SAM" id="Coils"/>
    </source>
</evidence>
<evidence type="ECO:0000256" key="5">
    <source>
        <dbReference type="SAM" id="MobiDB-lite"/>
    </source>
</evidence>
<dbReference type="SMART" id="SM00283">
    <property type="entry name" value="MA"/>
    <property type="match status" value="1"/>
</dbReference>
<dbReference type="InterPro" id="IPR003660">
    <property type="entry name" value="HAMP_dom"/>
</dbReference>
<comment type="caution">
    <text evidence="9">The sequence shown here is derived from an EMBL/GenBank/DDBJ whole genome shotgun (WGS) entry which is preliminary data.</text>
</comment>
<feature type="domain" description="HAMP" evidence="8">
    <location>
        <begin position="276"/>
        <end position="328"/>
    </location>
</feature>
<name>A0A7X6BEH6_9SPHN</name>
<dbReference type="PANTHER" id="PTHR43531:SF11">
    <property type="entry name" value="METHYL-ACCEPTING CHEMOTAXIS PROTEIN 3"/>
    <property type="match status" value="1"/>
</dbReference>
<reference evidence="9 10" key="1">
    <citation type="submission" date="2020-03" db="EMBL/GenBank/DDBJ databases">
        <title>Genomic Encyclopedia of Type Strains, Phase IV (KMG-IV): sequencing the most valuable type-strain genomes for metagenomic binning, comparative biology and taxonomic classification.</title>
        <authorList>
            <person name="Goeker M."/>
        </authorList>
    </citation>
    <scope>NUCLEOTIDE SEQUENCE [LARGE SCALE GENOMIC DNA]</scope>
    <source>
        <strain evidence="9 10">DSM 7225</strain>
    </source>
</reference>
<keyword evidence="1" id="KW-0145">Chemotaxis</keyword>
<dbReference type="EMBL" id="JAATJB010000014">
    <property type="protein sequence ID" value="NJB99375.1"/>
    <property type="molecule type" value="Genomic_DNA"/>
</dbReference>
<dbReference type="GO" id="GO:0004888">
    <property type="term" value="F:transmembrane signaling receptor activity"/>
    <property type="evidence" value="ECO:0007669"/>
    <property type="project" value="TreeGrafter"/>
</dbReference>
<keyword evidence="3" id="KW-0807">Transducer</keyword>
<sequence>MKQLLARVRVPVKILAVIALISLVTLVVSAISASSLNRANRDYSELTLGKLPSTTHTARLNRLLEAMAYAGYRAVAYDGNSTMARETEGEEKDNYTQAKALLGQIEREDPSAKPVLDEVRAKIETLQDRTQAAIQHGLRNEDAAALALLREVDPEIQTISQHLLAFNNDRMKVAAETSHKLQAAGESTVWTLVVINVVSLLVAMGTGYLVARVGITDPLNALQSAMQAVAGGDLRRTVPGTDRGDELGTMARTVEVFRENAIGLQSTQQAKAAADAEQARLLEALDSQLDALSHGNLTATIDIAVAPEFEPVKSNFNRAVANLRALIAQVLDSATTIRTGSSEIAMASEDLAKRTEANAASLEQTAAAVTQMDQRLKATARAADTTVQRTNGAIQTVNDGRAITDTAVQAMTRVSEGAKGIDSVIEGLDKIAFQTRVLAMNAAVEAGRAGEAGRGFAVVADLVSQLAMRSEEEASRARDQLSATQKDIVEAVQTVQQVEGALDTISTATAEVHQLVSAMATDNQAQATAISQIAAAVQTMDHSTQQNAAMVEQTSAAARNLNAEVTSLSDSAHQFEVGGQHAAPVRQAAQPQPQPKRQAPRSNGGGYVSPVKPLPAAAMAGADADDWASF</sequence>
<dbReference type="PANTHER" id="PTHR43531">
    <property type="entry name" value="PROTEIN ICFG"/>
    <property type="match status" value="1"/>
</dbReference>
<dbReference type="PROSITE" id="PS50111">
    <property type="entry name" value="CHEMOTAXIS_TRANSDUC_2"/>
    <property type="match status" value="1"/>
</dbReference>
<evidence type="ECO:0000256" key="3">
    <source>
        <dbReference type="PROSITE-ProRule" id="PRU00284"/>
    </source>
</evidence>
<dbReference type="SUPFAM" id="SSF58104">
    <property type="entry name" value="Methyl-accepting chemotaxis protein (MCP) signaling domain"/>
    <property type="match status" value="1"/>
</dbReference>
<feature type="domain" description="Methyl-accepting transducer" evidence="7">
    <location>
        <begin position="333"/>
        <end position="562"/>
    </location>
</feature>
<gene>
    <name evidence="9" type="ORF">GGR89_003716</name>
</gene>
<proteinExistence type="inferred from homology"/>
<feature type="domain" description="HAMP" evidence="8">
    <location>
        <begin position="213"/>
        <end position="266"/>
    </location>
</feature>
<dbReference type="GO" id="GO:0005886">
    <property type="term" value="C:plasma membrane"/>
    <property type="evidence" value="ECO:0007669"/>
    <property type="project" value="TreeGrafter"/>
</dbReference>
<feature type="compositionally biased region" description="Low complexity" evidence="5">
    <location>
        <begin position="582"/>
        <end position="601"/>
    </location>
</feature>
<evidence type="ECO:0000256" key="6">
    <source>
        <dbReference type="SAM" id="Phobius"/>
    </source>
</evidence>
<dbReference type="GO" id="GO:0006935">
    <property type="term" value="P:chemotaxis"/>
    <property type="evidence" value="ECO:0007669"/>
    <property type="project" value="UniProtKB-KW"/>
</dbReference>
<feature type="transmembrane region" description="Helical" evidence="6">
    <location>
        <begin position="189"/>
        <end position="211"/>
    </location>
</feature>
<feature type="coiled-coil region" evidence="4">
    <location>
        <begin position="345"/>
        <end position="372"/>
    </location>
</feature>
<keyword evidence="6" id="KW-1133">Transmembrane helix</keyword>
<organism evidence="9 10">
    <name type="scientific">Sphingomonas trueperi</name>
    <dbReference type="NCBI Taxonomy" id="53317"/>
    <lineage>
        <taxon>Bacteria</taxon>
        <taxon>Pseudomonadati</taxon>
        <taxon>Pseudomonadota</taxon>
        <taxon>Alphaproteobacteria</taxon>
        <taxon>Sphingomonadales</taxon>
        <taxon>Sphingomonadaceae</taxon>
        <taxon>Sphingomonas</taxon>
    </lineage>
</organism>
<dbReference type="Proteomes" id="UP000531251">
    <property type="component" value="Unassembled WGS sequence"/>
</dbReference>
<dbReference type="SUPFAM" id="SSF158472">
    <property type="entry name" value="HAMP domain-like"/>
    <property type="match status" value="1"/>
</dbReference>
<dbReference type="SMART" id="SM00304">
    <property type="entry name" value="HAMP"/>
    <property type="match status" value="2"/>
</dbReference>
<dbReference type="RefSeq" id="WP_241213457.1">
    <property type="nucleotide sequence ID" value="NZ_BAAADY010000016.1"/>
</dbReference>
<dbReference type="CDD" id="cd06225">
    <property type="entry name" value="HAMP"/>
    <property type="match status" value="1"/>
</dbReference>
<comment type="similarity">
    <text evidence="2">Belongs to the methyl-accepting chemotaxis (MCP) protein family.</text>
</comment>
<feature type="transmembrane region" description="Helical" evidence="6">
    <location>
        <begin position="12"/>
        <end position="31"/>
    </location>
</feature>
<dbReference type="Gene3D" id="1.10.287.950">
    <property type="entry name" value="Methyl-accepting chemotaxis protein"/>
    <property type="match status" value="1"/>
</dbReference>
<evidence type="ECO:0000259" key="7">
    <source>
        <dbReference type="PROSITE" id="PS50111"/>
    </source>
</evidence>
<protein>
    <submittedName>
        <fullName evidence="9">Methyl-accepting chemotaxis protein</fullName>
    </submittedName>
</protein>
<dbReference type="Pfam" id="PF00015">
    <property type="entry name" value="MCPsignal"/>
    <property type="match status" value="1"/>
</dbReference>
<dbReference type="GO" id="GO:0007165">
    <property type="term" value="P:signal transduction"/>
    <property type="evidence" value="ECO:0007669"/>
    <property type="project" value="UniProtKB-KW"/>
</dbReference>
<feature type="region of interest" description="Disordered" evidence="5">
    <location>
        <begin position="578"/>
        <end position="616"/>
    </location>
</feature>
<keyword evidence="6" id="KW-0472">Membrane</keyword>
<dbReference type="AlphaFoldDB" id="A0A7X6BEH6"/>
<dbReference type="Pfam" id="PF00672">
    <property type="entry name" value="HAMP"/>
    <property type="match status" value="1"/>
</dbReference>
<evidence type="ECO:0000256" key="2">
    <source>
        <dbReference type="ARBA" id="ARBA00029447"/>
    </source>
</evidence>
<dbReference type="Gene3D" id="6.10.340.10">
    <property type="match status" value="1"/>
</dbReference>
<dbReference type="PROSITE" id="PS50885">
    <property type="entry name" value="HAMP"/>
    <property type="match status" value="2"/>
</dbReference>